<gene>
    <name evidence="1" type="ORF">WN51_07106</name>
</gene>
<evidence type="ECO:0000313" key="2">
    <source>
        <dbReference type="Proteomes" id="UP000053105"/>
    </source>
</evidence>
<keyword evidence="2" id="KW-1185">Reference proteome</keyword>
<sequence>MSPLASQGVVPSYGSTTPYQIHLYKRGHRGWTGQHITVGTLGRILIILVTICGLTIAEPGYVGSVLPYSYLRVPLIYDGKVLDTPEVAQAKAAHLATQAYEAVRNTIGVAHVPTVLRVYASASGAPIGADGRVVDTPEVAQAKAAHLTAHALEAAKHLGLEPYGALSYASVPYTYGFGYSAPLGPDGRVVDTPEVVQAKAAHFAAHAEVAAKTAYQSDEKSDYQ</sequence>
<dbReference type="AlphaFoldDB" id="A0A0M8ZRG6"/>
<dbReference type="OrthoDB" id="8117569at2759"/>
<protein>
    <submittedName>
        <fullName evidence="1">Uncharacterized protein</fullName>
    </submittedName>
</protein>
<proteinExistence type="predicted"/>
<reference evidence="1 2" key="1">
    <citation type="submission" date="2015-07" db="EMBL/GenBank/DDBJ databases">
        <title>The genome of Melipona quadrifasciata.</title>
        <authorList>
            <person name="Pan H."/>
            <person name="Kapheim K."/>
        </authorList>
    </citation>
    <scope>NUCLEOTIDE SEQUENCE [LARGE SCALE GENOMIC DNA]</scope>
    <source>
        <strain evidence="1">0111107301</strain>
        <tissue evidence="1">Whole body</tissue>
    </source>
</reference>
<name>A0A0M8ZRG6_9HYME</name>
<organism evidence="1 2">
    <name type="scientific">Melipona quadrifasciata</name>
    <dbReference type="NCBI Taxonomy" id="166423"/>
    <lineage>
        <taxon>Eukaryota</taxon>
        <taxon>Metazoa</taxon>
        <taxon>Ecdysozoa</taxon>
        <taxon>Arthropoda</taxon>
        <taxon>Hexapoda</taxon>
        <taxon>Insecta</taxon>
        <taxon>Pterygota</taxon>
        <taxon>Neoptera</taxon>
        <taxon>Endopterygota</taxon>
        <taxon>Hymenoptera</taxon>
        <taxon>Apocrita</taxon>
        <taxon>Aculeata</taxon>
        <taxon>Apoidea</taxon>
        <taxon>Anthophila</taxon>
        <taxon>Apidae</taxon>
        <taxon>Melipona</taxon>
    </lineage>
</organism>
<dbReference type="Proteomes" id="UP000053105">
    <property type="component" value="Unassembled WGS sequence"/>
</dbReference>
<evidence type="ECO:0000313" key="1">
    <source>
        <dbReference type="EMBL" id="KOX68133.1"/>
    </source>
</evidence>
<dbReference type="EMBL" id="KQ435949">
    <property type="protein sequence ID" value="KOX68133.1"/>
    <property type="molecule type" value="Genomic_DNA"/>
</dbReference>
<accession>A0A0M8ZRG6</accession>
<dbReference type="STRING" id="166423.A0A0M8ZRG6"/>